<sequence>MPTTIDEFVKEYEMESALTEKALDALTDESLKQAVTDKHRTLRNLAWHLVQSYNYMTYLGLTYDEPLAAEEAPTSAKAIADEYRRLSRAFRRALASQWTDETLDVEVDVFGATWPNRETLRFTLRHEIHHRGQMTVLMRQAGLRVPDIMGPTLDDWLDKGEEPRV</sequence>
<dbReference type="GO" id="GO:0046872">
    <property type="term" value="F:metal ion binding"/>
    <property type="evidence" value="ECO:0007669"/>
    <property type="project" value="UniProtKB-KW"/>
</dbReference>
<evidence type="ECO:0000256" key="1">
    <source>
        <dbReference type="ARBA" id="ARBA00008635"/>
    </source>
</evidence>
<dbReference type="EMBL" id="JACJVR010000012">
    <property type="protein sequence ID" value="MBB6690554.1"/>
    <property type="molecule type" value="Genomic_DNA"/>
</dbReference>
<dbReference type="RefSeq" id="WP_185134585.1">
    <property type="nucleotide sequence ID" value="NZ_JACJVR010000012.1"/>
</dbReference>
<proteinExistence type="inferred from homology"/>
<feature type="binding site" evidence="3">
    <location>
        <position position="126"/>
    </location>
    <ligand>
        <name>a divalent metal cation</name>
        <dbReference type="ChEBI" id="CHEBI:60240"/>
    </ligand>
</feature>
<dbReference type="AlphaFoldDB" id="A0A841TY32"/>
<comment type="caution">
    <text evidence="4">The sequence shown here is derived from an EMBL/GenBank/DDBJ whole genome shotgun (WGS) entry which is preliminary data.</text>
</comment>
<organism evidence="4 5">
    <name type="scientific">Cohnella xylanilytica</name>
    <dbReference type="NCBI Taxonomy" id="557555"/>
    <lineage>
        <taxon>Bacteria</taxon>
        <taxon>Bacillati</taxon>
        <taxon>Bacillota</taxon>
        <taxon>Bacilli</taxon>
        <taxon>Bacillales</taxon>
        <taxon>Paenibacillaceae</taxon>
        <taxon>Cohnella</taxon>
    </lineage>
</organism>
<comment type="similarity">
    <text evidence="1">Belongs to the DinB family.</text>
</comment>
<feature type="binding site" evidence="3">
    <location>
        <position position="48"/>
    </location>
    <ligand>
        <name>a divalent metal cation</name>
        <dbReference type="ChEBI" id="CHEBI:60240"/>
    </ligand>
</feature>
<keyword evidence="2 3" id="KW-0479">Metal-binding</keyword>
<keyword evidence="5" id="KW-1185">Reference proteome</keyword>
<dbReference type="Proteomes" id="UP000553776">
    <property type="component" value="Unassembled WGS sequence"/>
</dbReference>
<protein>
    <submittedName>
        <fullName evidence="4">DinB family protein</fullName>
    </submittedName>
</protein>
<dbReference type="Pfam" id="PF05163">
    <property type="entry name" value="DinB"/>
    <property type="match status" value="1"/>
</dbReference>
<dbReference type="SUPFAM" id="SSF109854">
    <property type="entry name" value="DinB/YfiT-like putative metalloenzymes"/>
    <property type="match status" value="1"/>
</dbReference>
<gene>
    <name evidence="4" type="ORF">H7B90_03975</name>
</gene>
<dbReference type="Gene3D" id="1.20.120.450">
    <property type="entry name" value="dinb family like domain"/>
    <property type="match status" value="1"/>
</dbReference>
<reference evidence="4 5" key="1">
    <citation type="submission" date="2020-08" db="EMBL/GenBank/DDBJ databases">
        <title>Cohnella phylogeny.</title>
        <authorList>
            <person name="Dunlap C."/>
        </authorList>
    </citation>
    <scope>NUCLEOTIDE SEQUENCE [LARGE SCALE GENOMIC DNA]</scope>
    <source>
        <strain evidence="4 5">DSM 25239</strain>
    </source>
</reference>
<evidence type="ECO:0000256" key="2">
    <source>
        <dbReference type="ARBA" id="ARBA00022723"/>
    </source>
</evidence>
<dbReference type="InterPro" id="IPR034660">
    <property type="entry name" value="DinB/YfiT-like"/>
</dbReference>
<feature type="binding site" evidence="3">
    <location>
        <position position="130"/>
    </location>
    <ligand>
        <name>a divalent metal cation</name>
        <dbReference type="ChEBI" id="CHEBI:60240"/>
    </ligand>
</feature>
<name>A0A841TY32_9BACL</name>
<evidence type="ECO:0000313" key="4">
    <source>
        <dbReference type="EMBL" id="MBB6690554.1"/>
    </source>
</evidence>
<dbReference type="InterPro" id="IPR007837">
    <property type="entry name" value="DinB"/>
</dbReference>
<evidence type="ECO:0000313" key="5">
    <source>
        <dbReference type="Proteomes" id="UP000553776"/>
    </source>
</evidence>
<accession>A0A841TY32</accession>
<evidence type="ECO:0000256" key="3">
    <source>
        <dbReference type="PIRSR" id="PIRSR607837-1"/>
    </source>
</evidence>